<dbReference type="STRING" id="416943.SAMN05445871_2398"/>
<organism evidence="1 2">
    <name type="scientific">Paraburkholderia caballeronis</name>
    <dbReference type="NCBI Taxonomy" id="416943"/>
    <lineage>
        <taxon>Bacteria</taxon>
        <taxon>Pseudomonadati</taxon>
        <taxon>Pseudomonadota</taxon>
        <taxon>Betaproteobacteria</taxon>
        <taxon>Burkholderiales</taxon>
        <taxon>Burkholderiaceae</taxon>
        <taxon>Paraburkholderia</taxon>
    </lineage>
</organism>
<dbReference type="Proteomes" id="UP000199120">
    <property type="component" value="Unassembled WGS sequence"/>
</dbReference>
<protein>
    <submittedName>
        <fullName evidence="1">Uncharacterized protein</fullName>
    </submittedName>
</protein>
<dbReference type="AlphaFoldDB" id="A0A1H7TZ79"/>
<keyword evidence="2" id="KW-1185">Reference proteome</keyword>
<sequence>MTVRAKFRLSDITEHHWPWSKTPAKTLKFTADYDPSIPEDQRFQEATPQGNFEMLCTNPVALAQFELGKSYYFDITLAPDSAA</sequence>
<dbReference type="EMBL" id="FOAJ01000017">
    <property type="protein sequence ID" value="SEL90140.1"/>
    <property type="molecule type" value="Genomic_DNA"/>
</dbReference>
<gene>
    <name evidence="1" type="ORF">SAMN05192542_11752</name>
</gene>
<evidence type="ECO:0000313" key="2">
    <source>
        <dbReference type="Proteomes" id="UP000199120"/>
    </source>
</evidence>
<proteinExistence type="predicted"/>
<name>A0A1H7TZ79_9BURK</name>
<evidence type="ECO:0000313" key="1">
    <source>
        <dbReference type="EMBL" id="SEL90140.1"/>
    </source>
</evidence>
<dbReference type="RefSeq" id="WP_244283783.1">
    <property type="nucleotide sequence ID" value="NZ_FNSR01000001.1"/>
</dbReference>
<reference evidence="2" key="1">
    <citation type="submission" date="2016-10" db="EMBL/GenBank/DDBJ databases">
        <authorList>
            <person name="Varghese N."/>
            <person name="Submissions S."/>
        </authorList>
    </citation>
    <scope>NUCLEOTIDE SEQUENCE [LARGE SCALE GENOMIC DNA]</scope>
    <source>
        <strain evidence="2">LMG 26416</strain>
    </source>
</reference>
<accession>A0A1H7TZ79</accession>